<dbReference type="Proteomes" id="UP000243847">
    <property type="component" value="Chromosome sequence1"/>
</dbReference>
<dbReference type="AlphaFoldDB" id="A0A173LYP3"/>
<feature type="transmembrane region" description="Helical" evidence="1">
    <location>
        <begin position="84"/>
        <end position="107"/>
    </location>
</feature>
<evidence type="ECO:0000313" key="2">
    <source>
        <dbReference type="EMBL" id="BAU99977.1"/>
    </source>
</evidence>
<dbReference type="GeneID" id="80452627"/>
<sequence length="110" mass="11542">MTSTKGSIITSIVLLVVAVLSDLVLFVPALMLAMVSDSCSPDTCNMTVFTLGYYIAVAGPTLVTITGIVFTVRQLIKKQDAVTYALIGLGGTYGAFMLGLAITFITVSLK</sequence>
<keyword evidence="1" id="KW-0812">Transmembrane</keyword>
<accession>A0A173LYP3</accession>
<feature type="transmembrane region" description="Helical" evidence="1">
    <location>
        <begin position="12"/>
        <end position="31"/>
    </location>
</feature>
<reference evidence="2 3" key="1">
    <citation type="journal article" date="2016" name="Genome Announc.">
        <title>Complete Genome Sequence of Aurantimicrobium minutum Type Strain KNCT, a Planktonic Ultramicrobacterium Isolated from River Water.</title>
        <authorList>
            <person name="Nakai R."/>
            <person name="Fujisawa T."/>
            <person name="Nakamura Y."/>
            <person name="Nishide H."/>
            <person name="Uchiyama I."/>
            <person name="Baba T."/>
            <person name="Toyoda A."/>
            <person name="Fujiyama A."/>
            <person name="Naganuma T."/>
            <person name="Niki H."/>
        </authorList>
    </citation>
    <scope>NUCLEOTIDE SEQUENCE [LARGE SCALE GENOMIC DNA]</scope>
    <source>
        <strain evidence="2 3">KNC</strain>
    </source>
</reference>
<gene>
    <name evidence="2" type="ORF">AUMI_114350</name>
</gene>
<feature type="transmembrane region" description="Helical" evidence="1">
    <location>
        <begin position="51"/>
        <end position="72"/>
    </location>
</feature>
<evidence type="ECO:0000256" key="1">
    <source>
        <dbReference type="SAM" id="Phobius"/>
    </source>
</evidence>
<keyword evidence="1" id="KW-1133">Transmembrane helix</keyword>
<organism evidence="2 3">
    <name type="scientific">Aurantimicrobium minutum</name>
    <dbReference type="NCBI Taxonomy" id="708131"/>
    <lineage>
        <taxon>Bacteria</taxon>
        <taxon>Bacillati</taxon>
        <taxon>Actinomycetota</taxon>
        <taxon>Actinomycetes</taxon>
        <taxon>Micrococcales</taxon>
        <taxon>Microbacteriaceae</taxon>
        <taxon>Aurantimicrobium</taxon>
    </lineage>
</organism>
<protein>
    <submittedName>
        <fullName evidence="2">Uncharacterized protein</fullName>
    </submittedName>
</protein>
<dbReference type="KEGG" id="amin:AUMI_114350"/>
<keyword evidence="1" id="KW-0472">Membrane</keyword>
<proteinExistence type="predicted"/>
<evidence type="ECO:0000313" key="3">
    <source>
        <dbReference type="Proteomes" id="UP000243847"/>
    </source>
</evidence>
<dbReference type="RefSeq" id="WP_096383019.1">
    <property type="nucleotide sequence ID" value="NZ_AP017457.1"/>
</dbReference>
<name>A0A173LYP3_9MICO</name>
<dbReference type="EMBL" id="AP017457">
    <property type="protein sequence ID" value="BAU99977.1"/>
    <property type="molecule type" value="Genomic_DNA"/>
</dbReference>
<dbReference type="OrthoDB" id="5116814at2"/>